<name>A0A848H2L2_9BURK</name>
<evidence type="ECO:0000313" key="3">
    <source>
        <dbReference type="Proteomes" id="UP000541185"/>
    </source>
</evidence>
<feature type="domain" description="DUF4130" evidence="1">
    <location>
        <begin position="81"/>
        <end position="177"/>
    </location>
</feature>
<reference evidence="2 3" key="1">
    <citation type="submission" date="2020-04" db="EMBL/GenBank/DDBJ databases">
        <title>Ramlibacter sp. G-1-2-2 isolated from soil.</title>
        <authorList>
            <person name="Dahal R.H."/>
        </authorList>
    </citation>
    <scope>NUCLEOTIDE SEQUENCE [LARGE SCALE GENOMIC DNA]</scope>
    <source>
        <strain evidence="2 3">G-1-2-2</strain>
    </source>
</reference>
<gene>
    <name evidence="2" type="ORF">HHL11_15740</name>
</gene>
<dbReference type="EMBL" id="JABBFX010000001">
    <property type="protein sequence ID" value="NML45206.1"/>
    <property type="molecule type" value="Genomic_DNA"/>
</dbReference>
<organism evidence="2 3">
    <name type="scientific">Ramlibacter agri</name>
    <dbReference type="NCBI Taxonomy" id="2728837"/>
    <lineage>
        <taxon>Bacteria</taxon>
        <taxon>Pseudomonadati</taxon>
        <taxon>Pseudomonadota</taxon>
        <taxon>Betaproteobacteria</taxon>
        <taxon>Burkholderiales</taxon>
        <taxon>Comamonadaceae</taxon>
        <taxon>Ramlibacter</taxon>
    </lineage>
</organism>
<proteinExistence type="predicted"/>
<dbReference type="RefSeq" id="WP_169419292.1">
    <property type="nucleotide sequence ID" value="NZ_JABBFX010000001.1"/>
</dbReference>
<accession>A0A848H2L2</accession>
<sequence length="215" mass="24806">MKVPLADEVDVAGFHSEATRLLARQVPPETVDWSASPAQTVDEQQLDADRAQIRNRAARAIIPQSFVRTSELVVLHRDPLRFDLLYRSLWRLIYEPDLKHDFADVDLARLRQMAQAVRRDIQKMKARMEFHELVLRGAPASVCWYEPTHFVAETVAGWLARQQPPKRWMILTPDRSLRWDGEHLLTAPSVPPDRQPQVVGWAAWPQALETVPWLL</sequence>
<dbReference type="Pfam" id="PF13566">
    <property type="entry name" value="DUF4130"/>
    <property type="match status" value="1"/>
</dbReference>
<dbReference type="Proteomes" id="UP000541185">
    <property type="component" value="Unassembled WGS sequence"/>
</dbReference>
<evidence type="ECO:0000259" key="1">
    <source>
        <dbReference type="Pfam" id="PF13566"/>
    </source>
</evidence>
<evidence type="ECO:0000313" key="2">
    <source>
        <dbReference type="EMBL" id="NML45206.1"/>
    </source>
</evidence>
<comment type="caution">
    <text evidence="2">The sequence shown here is derived from an EMBL/GenBank/DDBJ whole genome shotgun (WGS) entry which is preliminary data.</text>
</comment>
<dbReference type="InterPro" id="IPR025404">
    <property type="entry name" value="DUF4130"/>
</dbReference>
<keyword evidence="3" id="KW-1185">Reference proteome</keyword>
<dbReference type="AlphaFoldDB" id="A0A848H2L2"/>
<protein>
    <submittedName>
        <fullName evidence="2">DUF4130 domain-containing protein</fullName>
    </submittedName>
</protein>